<evidence type="ECO:0000313" key="2">
    <source>
        <dbReference type="EMBL" id="EAQ12996.1"/>
    </source>
</evidence>
<keyword evidence="1" id="KW-0472">Membrane</keyword>
<feature type="transmembrane region" description="Helical" evidence="1">
    <location>
        <begin position="85"/>
        <end position="102"/>
    </location>
</feature>
<dbReference type="RefSeq" id="WP_008331441.1">
    <property type="nucleotide sequence ID" value="NZ_CH902578.1"/>
</dbReference>
<comment type="caution">
    <text evidence="2">The sequence shown here is derived from an EMBL/GenBank/DDBJ whole genome shotgun (WGS) entry which is preliminary data.</text>
</comment>
<dbReference type="HOGENOM" id="CLU_1702162_0_0_5"/>
<feature type="transmembrane region" description="Helical" evidence="1">
    <location>
        <begin position="132"/>
        <end position="153"/>
    </location>
</feature>
<keyword evidence="3" id="KW-1185">Reference proteome</keyword>
<keyword evidence="1" id="KW-1133">Transmembrane helix</keyword>
<feature type="transmembrane region" description="Helical" evidence="1">
    <location>
        <begin position="42"/>
        <end position="65"/>
    </location>
</feature>
<evidence type="ECO:0000256" key="1">
    <source>
        <dbReference type="SAM" id="Phobius"/>
    </source>
</evidence>
<dbReference type="AlphaFoldDB" id="A3VF81"/>
<name>A3VF81_9RHOB</name>
<dbReference type="Proteomes" id="UP000002931">
    <property type="component" value="Unassembled WGS sequence"/>
</dbReference>
<accession>A3VF81</accession>
<feature type="transmembrane region" description="Helical" evidence="1">
    <location>
        <begin position="6"/>
        <end position="30"/>
    </location>
</feature>
<evidence type="ECO:0008006" key="4">
    <source>
        <dbReference type="Google" id="ProtNLM"/>
    </source>
</evidence>
<reference evidence="2 3" key="1">
    <citation type="journal article" date="2010" name="J. Bacteriol.">
        <title>Genome sequences of Pelagibaca bermudensis HTCC2601T and Maritimibacter alkaliphilus HTCC2654T, the type strains of two marine Roseobacter genera.</title>
        <authorList>
            <person name="Thrash J.C."/>
            <person name="Cho J.C."/>
            <person name="Ferriera S."/>
            <person name="Johnson J."/>
            <person name="Vergin K.L."/>
            <person name="Giovannoni S.J."/>
        </authorList>
    </citation>
    <scope>NUCLEOTIDE SEQUENCE [LARGE SCALE GENOMIC DNA]</scope>
    <source>
        <strain evidence="2 3">HTCC2654</strain>
    </source>
</reference>
<dbReference type="EMBL" id="AAMT01000006">
    <property type="protein sequence ID" value="EAQ12996.1"/>
    <property type="molecule type" value="Genomic_DNA"/>
</dbReference>
<keyword evidence="1" id="KW-0812">Transmembrane</keyword>
<sequence>MNEIIHILHLLAATTWAGGNLFFALILLPAMARSPAAEASALFDRIGPASGLVMGVSGVLVLVTGPLRAWAGGGIPSLGALGSPYGLWVIAAFVIVVAVSGFDGAGRARLRRSFDDPSTYPTVAGGIARRTAWVTAGGMTLLILIMALLGLGLY</sequence>
<proteinExistence type="predicted"/>
<gene>
    <name evidence="2" type="ORF">RB2654_10878</name>
</gene>
<protein>
    <recommendedName>
        <fullName evidence="4">Copper resistance protein D domain-containing protein</fullName>
    </recommendedName>
</protein>
<organism evidence="2 3">
    <name type="scientific">Maritimibacter alkaliphilus HTCC2654</name>
    <dbReference type="NCBI Taxonomy" id="314271"/>
    <lineage>
        <taxon>Bacteria</taxon>
        <taxon>Pseudomonadati</taxon>
        <taxon>Pseudomonadota</taxon>
        <taxon>Alphaproteobacteria</taxon>
        <taxon>Rhodobacterales</taxon>
        <taxon>Roseobacteraceae</taxon>
        <taxon>Maritimibacter</taxon>
    </lineage>
</organism>
<evidence type="ECO:0000313" key="3">
    <source>
        <dbReference type="Proteomes" id="UP000002931"/>
    </source>
</evidence>